<dbReference type="OrthoDB" id="10033706at2759"/>
<dbReference type="InterPro" id="IPR008906">
    <property type="entry name" value="HATC_C_dom"/>
</dbReference>
<gene>
    <name evidence="2" type="ORF">PSYICH_LOCUS15575</name>
</gene>
<dbReference type="SUPFAM" id="SSF53098">
    <property type="entry name" value="Ribonuclease H-like"/>
    <property type="match status" value="1"/>
</dbReference>
<dbReference type="PANTHER" id="PTHR37162:SF1">
    <property type="entry name" value="BED-TYPE DOMAIN-CONTAINING PROTEIN"/>
    <property type="match status" value="1"/>
</dbReference>
<dbReference type="Pfam" id="PF05699">
    <property type="entry name" value="Dimer_Tnp_hAT"/>
    <property type="match status" value="1"/>
</dbReference>
<feature type="domain" description="HAT C-terminal dimerisation" evidence="1">
    <location>
        <begin position="174"/>
        <end position="236"/>
    </location>
</feature>
<reference evidence="2" key="1">
    <citation type="submission" date="2022-01" db="EMBL/GenBank/DDBJ databases">
        <authorList>
            <person name="King R."/>
        </authorList>
    </citation>
    <scope>NUCLEOTIDE SEQUENCE</scope>
</reference>
<dbReference type="GO" id="GO:0046983">
    <property type="term" value="F:protein dimerization activity"/>
    <property type="evidence" value="ECO:0007669"/>
    <property type="project" value="InterPro"/>
</dbReference>
<organism evidence="2 3">
    <name type="scientific">Psylliodes chrysocephalus</name>
    <dbReference type="NCBI Taxonomy" id="3402493"/>
    <lineage>
        <taxon>Eukaryota</taxon>
        <taxon>Metazoa</taxon>
        <taxon>Ecdysozoa</taxon>
        <taxon>Arthropoda</taxon>
        <taxon>Hexapoda</taxon>
        <taxon>Insecta</taxon>
        <taxon>Pterygota</taxon>
        <taxon>Neoptera</taxon>
        <taxon>Endopterygota</taxon>
        <taxon>Coleoptera</taxon>
        <taxon>Polyphaga</taxon>
        <taxon>Cucujiformia</taxon>
        <taxon>Chrysomeloidea</taxon>
        <taxon>Chrysomelidae</taxon>
        <taxon>Galerucinae</taxon>
        <taxon>Alticini</taxon>
        <taxon>Psylliodes</taxon>
    </lineage>
</organism>
<proteinExistence type="predicted"/>
<evidence type="ECO:0000313" key="3">
    <source>
        <dbReference type="Proteomes" id="UP001153636"/>
    </source>
</evidence>
<dbReference type="Proteomes" id="UP001153636">
    <property type="component" value="Chromosome 9"/>
</dbReference>
<protein>
    <recommendedName>
        <fullName evidence="1">HAT C-terminal dimerisation domain-containing protein</fullName>
    </recommendedName>
</protein>
<evidence type="ECO:0000313" key="2">
    <source>
        <dbReference type="EMBL" id="CAH1115436.1"/>
    </source>
</evidence>
<name>A0A9P0DBS4_9CUCU</name>
<dbReference type="AlphaFoldDB" id="A0A9P0DBS4"/>
<dbReference type="EMBL" id="OV651821">
    <property type="protein sequence ID" value="CAH1115436.1"/>
    <property type="molecule type" value="Genomic_DNA"/>
</dbReference>
<sequence length="270" mass="31823">MASPPAILENFFEDEFAEAYLGFLVNVGTTMQTTIQKLQSDKVLILELHETMILLKRSLQTKFDQEFYGAIARNIILSSDDSYKIIQFKKQENAFLERTISYLEKWYQYNNNRLENLYCMILKKSQTLSLENFIKIASDFKIDIDEDMLFKEFVKLQYFIQNDLNEEEDIDQRWVAFFKNNSPANNFERLCNTILSIPHSNASSERIFSLMTTAWRKEKNKLDIKTLEAELMIKTNFKMSCKDFILFLKTGNADDILRKVSSCQKYENLN</sequence>
<dbReference type="PANTHER" id="PTHR37162">
    <property type="entry name" value="HAT FAMILY DIMERISATION DOMAINCONTAINING PROTEIN-RELATED"/>
    <property type="match status" value="1"/>
</dbReference>
<evidence type="ECO:0000259" key="1">
    <source>
        <dbReference type="Pfam" id="PF05699"/>
    </source>
</evidence>
<dbReference type="InterPro" id="IPR012337">
    <property type="entry name" value="RNaseH-like_sf"/>
</dbReference>
<accession>A0A9P0DBS4</accession>
<keyword evidence="3" id="KW-1185">Reference proteome</keyword>